<gene>
    <name evidence="1" type="ORF">SHI21_14585</name>
</gene>
<dbReference type="RefSeq" id="WP_323577462.1">
    <property type="nucleotide sequence ID" value="NZ_JAYGJQ010000002.1"/>
</dbReference>
<proteinExistence type="predicted"/>
<keyword evidence="2" id="KW-1185">Reference proteome</keyword>
<dbReference type="InterPro" id="IPR024530">
    <property type="entry name" value="QSregVF_b"/>
</dbReference>
<comment type="caution">
    <text evidence="1">The sequence shown here is derived from an EMBL/GenBank/DDBJ whole genome shotgun (WGS) entry which is preliminary data.</text>
</comment>
<dbReference type="Pfam" id="PF12843">
    <property type="entry name" value="QSregVF_b"/>
    <property type="match status" value="1"/>
</dbReference>
<dbReference type="Proteomes" id="UP001302274">
    <property type="component" value="Unassembled WGS sequence"/>
</dbReference>
<dbReference type="EMBL" id="JAYGJQ010000002">
    <property type="protein sequence ID" value="MEA9357451.1"/>
    <property type="molecule type" value="Genomic_DNA"/>
</dbReference>
<accession>A0ABU5VWU7</accession>
<name>A0ABU5VWU7_9BACT</name>
<sequence length="73" mass="8472">MNFEQNDLIKLTTVTMPFGKYQGRLLIDLPESYVLWFYDQGFPKGELGTLLGLLYEIKLNGLDDLINPLKDYK</sequence>
<protein>
    <submittedName>
        <fullName evidence="1">DUF3820 family protein</fullName>
    </submittedName>
</protein>
<reference evidence="1 2" key="1">
    <citation type="submission" date="2023-11" db="EMBL/GenBank/DDBJ databases">
        <title>A Novel Polar Bacteriovorax (B. antarcticus) Isolated from the Biocrust in Antarctica.</title>
        <authorList>
            <person name="Mun W."/>
            <person name="Choi S.Y."/>
            <person name="Mitchell R.J."/>
        </authorList>
    </citation>
    <scope>NUCLEOTIDE SEQUENCE [LARGE SCALE GENOMIC DNA]</scope>
    <source>
        <strain evidence="1 2">PP10</strain>
    </source>
</reference>
<evidence type="ECO:0000313" key="1">
    <source>
        <dbReference type="EMBL" id="MEA9357451.1"/>
    </source>
</evidence>
<evidence type="ECO:0000313" key="2">
    <source>
        <dbReference type="Proteomes" id="UP001302274"/>
    </source>
</evidence>
<organism evidence="1 2">
    <name type="scientific">Bacteriovorax antarcticus</name>
    <dbReference type="NCBI Taxonomy" id="3088717"/>
    <lineage>
        <taxon>Bacteria</taxon>
        <taxon>Pseudomonadati</taxon>
        <taxon>Bdellovibrionota</taxon>
        <taxon>Bacteriovoracia</taxon>
        <taxon>Bacteriovoracales</taxon>
        <taxon>Bacteriovoracaceae</taxon>
        <taxon>Bacteriovorax</taxon>
    </lineage>
</organism>